<evidence type="ECO:0000256" key="4">
    <source>
        <dbReference type="ARBA" id="ARBA00022692"/>
    </source>
</evidence>
<dbReference type="PANTHER" id="PTHR13285:SF18">
    <property type="entry name" value="PROTEIN-CYSTEINE N-PALMITOYLTRANSFERASE RASP"/>
    <property type="match status" value="1"/>
</dbReference>
<dbReference type="AlphaFoldDB" id="A0A5C5Z1G8"/>
<feature type="transmembrane region" description="Helical" evidence="8">
    <location>
        <begin position="418"/>
        <end position="439"/>
    </location>
</feature>
<feature type="transmembrane region" description="Helical" evidence="8">
    <location>
        <begin position="379"/>
        <end position="397"/>
    </location>
</feature>
<evidence type="ECO:0000256" key="6">
    <source>
        <dbReference type="ARBA" id="ARBA00023136"/>
    </source>
</evidence>
<evidence type="ECO:0000313" key="10">
    <source>
        <dbReference type="Proteomes" id="UP000315010"/>
    </source>
</evidence>
<evidence type="ECO:0000256" key="7">
    <source>
        <dbReference type="PIRNR" id="PIRNR016636"/>
    </source>
</evidence>
<dbReference type="RefSeq" id="WP_146396865.1">
    <property type="nucleotide sequence ID" value="NZ_SJPJ01000001.1"/>
</dbReference>
<evidence type="ECO:0000256" key="3">
    <source>
        <dbReference type="ARBA" id="ARBA00022475"/>
    </source>
</evidence>
<evidence type="ECO:0000256" key="5">
    <source>
        <dbReference type="ARBA" id="ARBA00022989"/>
    </source>
</evidence>
<feature type="transmembrane region" description="Helical" evidence="8">
    <location>
        <begin position="32"/>
        <end position="51"/>
    </location>
</feature>
<evidence type="ECO:0000313" key="9">
    <source>
        <dbReference type="EMBL" id="TWT81154.1"/>
    </source>
</evidence>
<dbReference type="InterPro" id="IPR051085">
    <property type="entry name" value="MB_O-acyltransferase"/>
</dbReference>
<comment type="subcellular location">
    <subcellularLocation>
        <location evidence="1">Cell membrane</location>
        <topology evidence="1">Multi-pass membrane protein</topology>
    </subcellularLocation>
</comment>
<organism evidence="9 10">
    <name type="scientific">Novipirellula herctigrandis</name>
    <dbReference type="NCBI Taxonomy" id="2527986"/>
    <lineage>
        <taxon>Bacteria</taxon>
        <taxon>Pseudomonadati</taxon>
        <taxon>Planctomycetota</taxon>
        <taxon>Planctomycetia</taxon>
        <taxon>Pirellulales</taxon>
        <taxon>Pirellulaceae</taxon>
        <taxon>Novipirellula</taxon>
    </lineage>
</organism>
<dbReference type="GO" id="GO:0042121">
    <property type="term" value="P:alginic acid biosynthetic process"/>
    <property type="evidence" value="ECO:0007669"/>
    <property type="project" value="InterPro"/>
</dbReference>
<dbReference type="EC" id="2.3.1.-" evidence="9"/>
<keyword evidence="4 8" id="KW-0812">Transmembrane</keyword>
<dbReference type="PIRSF" id="PIRSF016636">
    <property type="entry name" value="AlgI_DltB"/>
    <property type="match status" value="1"/>
</dbReference>
<accession>A0A5C5Z1G8</accession>
<comment type="caution">
    <text evidence="9">The sequence shown here is derived from an EMBL/GenBank/DDBJ whole genome shotgun (WGS) entry which is preliminary data.</text>
</comment>
<dbReference type="GO" id="GO:0016746">
    <property type="term" value="F:acyltransferase activity"/>
    <property type="evidence" value="ECO:0007669"/>
    <property type="project" value="UniProtKB-KW"/>
</dbReference>
<sequence length="442" mass="50929">MKSFAPTLDLGKSETNTWLTFDAMAVVWQRRAILFACVTSNLAILFTFKYWDFFSDSVNSAFQLVDIPAQFPELNLLLPMGISFYTFQSLSYTVDVYKRAIPAEKHFGYFALYVVYFPQLVAGPIERAGHLLPQLRNPIAFDYDRFSSGIQRIVWGMFKKIFIADRLGNYVDVVYSSPDDFHGTAIAAATYFFAFQIYADFSAYSDIAIGSARIIGVDLMENFRQPYLSEDVGEFWRRWHISLSQFFRDYVYIPLGGGRDGALWRARNLVVVFLLSGLWHGAAWTYVIWGLLHGLLVIGSRHRNADSRWSIQRLFRVAVTFHLVLATWVLFRASSFNDATIAFQKMFVDCSQSLYNLANFQPRFYYWEMVLRIGIDKEEFLLCLVAIGVLLLSDMLCNSKGWFAALQRPRWRFARLAAFDAMIAITLLLGAFGKTQFIYFQF</sequence>
<gene>
    <name evidence="9" type="primary">patA_3</name>
    <name evidence="9" type="ORF">CA13_26020</name>
</gene>
<proteinExistence type="inferred from homology"/>
<dbReference type="OrthoDB" id="9805788at2"/>
<dbReference type="InterPro" id="IPR004299">
    <property type="entry name" value="MBOAT_fam"/>
</dbReference>
<feature type="transmembrane region" description="Helical" evidence="8">
    <location>
        <begin position="269"/>
        <end position="292"/>
    </location>
</feature>
<keyword evidence="5 8" id="KW-1133">Transmembrane helix</keyword>
<dbReference type="PANTHER" id="PTHR13285">
    <property type="entry name" value="ACYLTRANSFERASE"/>
    <property type="match status" value="1"/>
</dbReference>
<dbReference type="EMBL" id="SJPJ01000001">
    <property type="protein sequence ID" value="TWT81154.1"/>
    <property type="molecule type" value="Genomic_DNA"/>
</dbReference>
<comment type="similarity">
    <text evidence="2 7">Belongs to the membrane-bound acyltransferase family.</text>
</comment>
<keyword evidence="3 7" id="KW-1003">Cell membrane</keyword>
<dbReference type="PIRSF" id="PIRSF500217">
    <property type="entry name" value="AlgI"/>
    <property type="match status" value="1"/>
</dbReference>
<keyword evidence="7 9" id="KW-0808">Transferase</keyword>
<keyword evidence="10" id="KW-1185">Reference proteome</keyword>
<evidence type="ECO:0000256" key="8">
    <source>
        <dbReference type="SAM" id="Phobius"/>
    </source>
</evidence>
<dbReference type="InterPro" id="IPR024194">
    <property type="entry name" value="Ac/AlaTfrase_AlgI/DltB"/>
</dbReference>
<keyword evidence="7 9" id="KW-0012">Acyltransferase</keyword>
<name>A0A5C5Z1G8_9BACT</name>
<dbReference type="Pfam" id="PF03062">
    <property type="entry name" value="MBOAT"/>
    <property type="match status" value="1"/>
</dbReference>
<dbReference type="GO" id="GO:0005886">
    <property type="term" value="C:plasma membrane"/>
    <property type="evidence" value="ECO:0007669"/>
    <property type="project" value="UniProtKB-SubCell"/>
</dbReference>
<keyword evidence="6 7" id="KW-0472">Membrane</keyword>
<dbReference type="InterPro" id="IPR028362">
    <property type="entry name" value="AlgI"/>
</dbReference>
<evidence type="ECO:0000256" key="2">
    <source>
        <dbReference type="ARBA" id="ARBA00010323"/>
    </source>
</evidence>
<reference evidence="9 10" key="1">
    <citation type="submission" date="2019-02" db="EMBL/GenBank/DDBJ databases">
        <title>Deep-cultivation of Planctomycetes and their phenomic and genomic characterization uncovers novel biology.</title>
        <authorList>
            <person name="Wiegand S."/>
            <person name="Jogler M."/>
            <person name="Boedeker C."/>
            <person name="Pinto D."/>
            <person name="Vollmers J."/>
            <person name="Rivas-Marin E."/>
            <person name="Kohn T."/>
            <person name="Peeters S.H."/>
            <person name="Heuer A."/>
            <person name="Rast P."/>
            <person name="Oberbeckmann S."/>
            <person name="Bunk B."/>
            <person name="Jeske O."/>
            <person name="Meyerdierks A."/>
            <person name="Storesund J.E."/>
            <person name="Kallscheuer N."/>
            <person name="Luecker S."/>
            <person name="Lage O.M."/>
            <person name="Pohl T."/>
            <person name="Merkel B.J."/>
            <person name="Hornburger P."/>
            <person name="Mueller R.-W."/>
            <person name="Bruemmer F."/>
            <person name="Labrenz M."/>
            <person name="Spormann A.M."/>
            <person name="Op Den Camp H."/>
            <person name="Overmann J."/>
            <person name="Amann R."/>
            <person name="Jetten M.S.M."/>
            <person name="Mascher T."/>
            <person name="Medema M.H."/>
            <person name="Devos D.P."/>
            <person name="Kaster A.-K."/>
            <person name="Ovreas L."/>
            <person name="Rohde M."/>
            <person name="Galperin M.Y."/>
            <person name="Jogler C."/>
        </authorList>
    </citation>
    <scope>NUCLEOTIDE SEQUENCE [LARGE SCALE GENOMIC DNA]</scope>
    <source>
        <strain evidence="9 10">CA13</strain>
    </source>
</reference>
<feature type="transmembrane region" description="Helical" evidence="8">
    <location>
        <begin position="76"/>
        <end position="94"/>
    </location>
</feature>
<dbReference type="Proteomes" id="UP000315010">
    <property type="component" value="Unassembled WGS sequence"/>
</dbReference>
<feature type="transmembrane region" description="Helical" evidence="8">
    <location>
        <begin position="313"/>
        <end position="331"/>
    </location>
</feature>
<protein>
    <submittedName>
        <fullName evidence="9">Peptidoglycan O-acetyltransferase</fullName>
        <ecNumber evidence="9">2.3.1.-</ecNumber>
    </submittedName>
</protein>
<evidence type="ECO:0000256" key="1">
    <source>
        <dbReference type="ARBA" id="ARBA00004651"/>
    </source>
</evidence>